<feature type="transmembrane region" description="Helical" evidence="1">
    <location>
        <begin position="165"/>
        <end position="184"/>
    </location>
</feature>
<proteinExistence type="predicted"/>
<evidence type="ECO:0000313" key="4">
    <source>
        <dbReference type="Proteomes" id="UP001204144"/>
    </source>
</evidence>
<dbReference type="Pfam" id="PF04536">
    <property type="entry name" value="TPM_phosphatase"/>
    <property type="match status" value="1"/>
</dbReference>
<keyword evidence="1" id="KW-0812">Transmembrane</keyword>
<dbReference type="AlphaFoldDB" id="A0AAE3H5Y5"/>
<feature type="domain" description="TPM" evidence="2">
    <location>
        <begin position="31"/>
        <end position="149"/>
    </location>
</feature>
<reference evidence="3 4" key="1">
    <citation type="submission" date="2018-11" db="EMBL/GenBank/DDBJ databases">
        <title>Novel bacteria species description.</title>
        <authorList>
            <person name="Han J.-H."/>
        </authorList>
    </citation>
    <scope>NUCLEOTIDE SEQUENCE [LARGE SCALE GENOMIC DNA]</scope>
    <source>
        <strain evidence="3 4">KCTC23259</strain>
    </source>
</reference>
<keyword evidence="1" id="KW-0472">Membrane</keyword>
<comment type="caution">
    <text evidence="3">The sequence shown here is derived from an EMBL/GenBank/DDBJ whole genome shotgun (WGS) entry which is preliminary data.</text>
</comment>
<dbReference type="Proteomes" id="UP001204144">
    <property type="component" value="Unassembled WGS sequence"/>
</dbReference>
<accession>A0AAE3H5Y5</accession>
<organism evidence="3 4">
    <name type="scientific">Lacihabitans soyangensis</name>
    <dbReference type="NCBI Taxonomy" id="869394"/>
    <lineage>
        <taxon>Bacteria</taxon>
        <taxon>Pseudomonadati</taxon>
        <taxon>Bacteroidota</taxon>
        <taxon>Cytophagia</taxon>
        <taxon>Cytophagales</taxon>
        <taxon>Leadbetterellaceae</taxon>
        <taxon>Lacihabitans</taxon>
    </lineage>
</organism>
<sequence>MILFFFLQSGFGQDIPAKPNPPKLVNDFVGGLLSPAQIQALEQKLVAYNDSTSSQLTIVIVKSVQPYESGDVALKILREWGVGQKDKNNGIVLLWAPGDRKIAIQTGYGMEGVLPDMYAKRIISNVIGPKFKELKYYEGLDEGTTEIFKYAAGEYKAEPEEEGDAFLGFIIILLVIIFIIWIFYKIGKNNRGGGGLLSDSAAPYTTYTGWGRQTGSWGGGWSSGGGGGWSGGGGGFGGFGGGSGGGGGASGDY</sequence>
<keyword evidence="1" id="KW-1133">Transmembrane helix</keyword>
<protein>
    <submittedName>
        <fullName evidence="3">TPM domain-containing protein</fullName>
    </submittedName>
</protein>
<dbReference type="Gene3D" id="3.10.310.50">
    <property type="match status" value="1"/>
</dbReference>
<dbReference type="PANTHER" id="PTHR30373:SF2">
    <property type="entry name" value="UPF0603 PROTEIN YGCG"/>
    <property type="match status" value="1"/>
</dbReference>
<evidence type="ECO:0000259" key="2">
    <source>
        <dbReference type="Pfam" id="PF04536"/>
    </source>
</evidence>
<dbReference type="InterPro" id="IPR007621">
    <property type="entry name" value="TPM_dom"/>
</dbReference>
<dbReference type="EMBL" id="RJUF01000176">
    <property type="protein sequence ID" value="MCP9764810.1"/>
    <property type="molecule type" value="Genomic_DNA"/>
</dbReference>
<dbReference type="PANTHER" id="PTHR30373">
    <property type="entry name" value="UPF0603 PROTEIN YGCG"/>
    <property type="match status" value="1"/>
</dbReference>
<evidence type="ECO:0000256" key="1">
    <source>
        <dbReference type="SAM" id="Phobius"/>
    </source>
</evidence>
<keyword evidence="4" id="KW-1185">Reference proteome</keyword>
<gene>
    <name evidence="3" type="ORF">EGI31_17865</name>
</gene>
<name>A0AAE3H5Y5_9BACT</name>
<evidence type="ECO:0000313" key="3">
    <source>
        <dbReference type="EMBL" id="MCP9764810.1"/>
    </source>
</evidence>